<feature type="region of interest" description="Disordered" evidence="2">
    <location>
        <begin position="1"/>
        <end position="27"/>
    </location>
</feature>
<proteinExistence type="predicted"/>
<evidence type="ECO:0000313" key="3">
    <source>
        <dbReference type="EMBL" id="EDQ88081.1"/>
    </source>
</evidence>
<dbReference type="InParanoid" id="A9V2W0"/>
<dbReference type="PANTHER" id="PTHR47447">
    <property type="entry name" value="OS03G0856100 PROTEIN"/>
    <property type="match status" value="1"/>
</dbReference>
<reference evidence="3 4" key="1">
    <citation type="journal article" date="2008" name="Nature">
        <title>The genome of the choanoflagellate Monosiga brevicollis and the origin of metazoans.</title>
        <authorList>
            <consortium name="JGI Sequencing"/>
            <person name="King N."/>
            <person name="Westbrook M.J."/>
            <person name="Young S.L."/>
            <person name="Kuo A."/>
            <person name="Abedin M."/>
            <person name="Chapman J."/>
            <person name="Fairclough S."/>
            <person name="Hellsten U."/>
            <person name="Isogai Y."/>
            <person name="Letunic I."/>
            <person name="Marr M."/>
            <person name="Pincus D."/>
            <person name="Putnam N."/>
            <person name="Rokas A."/>
            <person name="Wright K.J."/>
            <person name="Zuzow R."/>
            <person name="Dirks W."/>
            <person name="Good M."/>
            <person name="Goodstein D."/>
            <person name="Lemons D."/>
            <person name="Li W."/>
            <person name="Lyons J.B."/>
            <person name="Morris A."/>
            <person name="Nichols S."/>
            <person name="Richter D.J."/>
            <person name="Salamov A."/>
            <person name="Bork P."/>
            <person name="Lim W.A."/>
            <person name="Manning G."/>
            <person name="Miller W.T."/>
            <person name="McGinnis W."/>
            <person name="Shapiro H."/>
            <person name="Tjian R."/>
            <person name="Grigoriev I.V."/>
            <person name="Rokhsar D."/>
        </authorList>
    </citation>
    <scope>NUCLEOTIDE SEQUENCE [LARGE SCALE GENOMIC DNA]</scope>
    <source>
        <strain evidence="4">MX1 / ATCC 50154</strain>
    </source>
</reference>
<dbReference type="InterPro" id="IPR002885">
    <property type="entry name" value="PPR_rpt"/>
</dbReference>
<dbReference type="Pfam" id="PF13812">
    <property type="entry name" value="PPR_3"/>
    <property type="match status" value="1"/>
</dbReference>
<evidence type="ECO:0000313" key="4">
    <source>
        <dbReference type="Proteomes" id="UP000001357"/>
    </source>
</evidence>
<dbReference type="Gene3D" id="1.25.40.10">
    <property type="entry name" value="Tetratricopeptide repeat domain"/>
    <property type="match status" value="2"/>
</dbReference>
<dbReference type="GO" id="GO:0003729">
    <property type="term" value="F:mRNA binding"/>
    <property type="evidence" value="ECO:0000318"/>
    <property type="project" value="GO_Central"/>
</dbReference>
<dbReference type="Proteomes" id="UP000001357">
    <property type="component" value="Unassembled WGS sequence"/>
</dbReference>
<feature type="compositionally biased region" description="Low complexity" evidence="2">
    <location>
        <begin position="1"/>
        <end position="17"/>
    </location>
</feature>
<feature type="compositionally biased region" description="Polar residues" evidence="2">
    <location>
        <begin position="515"/>
        <end position="524"/>
    </location>
</feature>
<keyword evidence="4" id="KW-1185">Reference proteome</keyword>
<dbReference type="STRING" id="81824.A9V2W0"/>
<dbReference type="EMBL" id="CH991556">
    <property type="protein sequence ID" value="EDQ88081.1"/>
    <property type="molecule type" value="Genomic_DNA"/>
</dbReference>
<sequence length="580" mass="65248">MMATTSSRSGSPQGSPRTLRANKSQQRAAKLGDAYNNLQRHLVAHEAWTPDERRKTVIAANKLLALHAKQGNYKAAEDLYHDTFPAYELNPDTHTFNTLMNAAVQARKPEKAREWLALLQEDPALHPDQTTWNTMLGLYVKCNDAKRLHQQFLELLDQHSVDKISFNTYLGYLAAHCTTIDEDILDEGLALFRQLKPRNIHPDGTTMGAFMRLYLHREQPQRVVELFEQDMPHWNLRPCNHTVSIVILAYHDLGRDDDARRSLVNLWQSEPRLDEDVMRSLVVLYGSHVENMIKWIHDVCDEHDLEWSACLAGFLVRNVAKLHGSLVAERCVASIRDLELAVDNVVVGILLQAIADDAVENRQHRCLYWLEQMKFMGCEVNAAPLTSVINAFGREGDAAGLLEHFHHCMRDDVCDELMFRTALNWLKKLHHTEGVHEIETAYKSFKARRHLLGGPVVHYNTDSGSRSNGSRSGRSSARDSPSNSPRGSPAPRRRGMSPAKWEAGSPVTLPPHHLGSSQARSSSAPRMWKPNKRADADDNWRSALGTTAPSVAAGRPRSGSYGPRPERVLVPGVRKMTLSP</sequence>
<dbReference type="InterPro" id="IPR011990">
    <property type="entry name" value="TPR-like_helical_dom_sf"/>
</dbReference>
<feature type="region of interest" description="Disordered" evidence="2">
    <location>
        <begin position="456"/>
        <end position="580"/>
    </location>
</feature>
<gene>
    <name evidence="3" type="ORF">MONBRDRAFT_26617</name>
</gene>
<dbReference type="KEGG" id="mbr:MONBRDRAFT_26617"/>
<evidence type="ECO:0008006" key="5">
    <source>
        <dbReference type="Google" id="ProtNLM"/>
    </source>
</evidence>
<keyword evidence="1" id="KW-0677">Repeat</keyword>
<feature type="compositionally biased region" description="Low complexity" evidence="2">
    <location>
        <begin position="462"/>
        <end position="490"/>
    </location>
</feature>
<dbReference type="AlphaFoldDB" id="A9V2W0"/>
<accession>A9V2W0</accession>
<organism evidence="3 4">
    <name type="scientific">Monosiga brevicollis</name>
    <name type="common">Choanoflagellate</name>
    <dbReference type="NCBI Taxonomy" id="81824"/>
    <lineage>
        <taxon>Eukaryota</taxon>
        <taxon>Choanoflagellata</taxon>
        <taxon>Craspedida</taxon>
        <taxon>Salpingoecidae</taxon>
        <taxon>Monosiga</taxon>
    </lineage>
</organism>
<dbReference type="RefSeq" id="XP_001747157.1">
    <property type="nucleotide sequence ID" value="XM_001747105.1"/>
</dbReference>
<evidence type="ECO:0000256" key="2">
    <source>
        <dbReference type="SAM" id="MobiDB-lite"/>
    </source>
</evidence>
<evidence type="ECO:0000256" key="1">
    <source>
        <dbReference type="ARBA" id="ARBA00022737"/>
    </source>
</evidence>
<name>A9V2W0_MONBE</name>
<dbReference type="GeneID" id="5892280"/>
<dbReference type="NCBIfam" id="TIGR00756">
    <property type="entry name" value="PPR"/>
    <property type="match status" value="1"/>
</dbReference>
<protein>
    <recommendedName>
        <fullName evidence="5">Pentacotripeptide-repeat region of PRORP domain-containing protein</fullName>
    </recommendedName>
</protein>
<dbReference type="PANTHER" id="PTHR47447:SF23">
    <property type="entry name" value="PENTACOTRIPEPTIDE-REPEAT REGION OF PRORP DOMAIN-CONTAINING PROTEIN"/>
    <property type="match status" value="1"/>
</dbReference>